<gene>
    <name evidence="1" type="ORF">MUY34_12455</name>
</gene>
<accession>A0ABT0HC15</accession>
<reference evidence="1" key="1">
    <citation type="submission" date="2022-04" db="EMBL/GenBank/DDBJ databases">
        <authorList>
            <person name="Ren T."/>
        </authorList>
    </citation>
    <scope>NUCLEOTIDE SEQUENCE</scope>
    <source>
        <strain evidence="1">F63249</strain>
    </source>
</reference>
<sequence length="202" mass="23691">MNFRLIFIVVCLIFSNCKEASVKKKENDVVGEYFELENDNIKLFLPAYFERFSEEEYDKVISNLPDSEEKRIERKRFNYLKYSKGHIYFFKDLASSTLISVKMGSYLPFSKEESSQILGILSSSCNSYAELFDMNCEKITAGYSDTYKTKVFKAAYRLTDENDYSTYNTVYFISSNYKTFSIDIFSNTNKNYNSFIEKIVVK</sequence>
<comment type="caution">
    <text evidence="1">The sequence shown here is derived from an EMBL/GenBank/DDBJ whole genome shotgun (WGS) entry which is preliminary data.</text>
</comment>
<dbReference type="RefSeq" id="WP_248413344.1">
    <property type="nucleotide sequence ID" value="NZ_JALPQF010000012.1"/>
</dbReference>
<evidence type="ECO:0000313" key="2">
    <source>
        <dbReference type="Proteomes" id="UP001203687"/>
    </source>
</evidence>
<dbReference type="Proteomes" id="UP001203687">
    <property type="component" value="Unassembled WGS sequence"/>
</dbReference>
<organism evidence="1 2">
    <name type="scientific">Psychroserpens algicola</name>
    <dbReference type="NCBI Taxonomy" id="1719034"/>
    <lineage>
        <taxon>Bacteria</taxon>
        <taxon>Pseudomonadati</taxon>
        <taxon>Bacteroidota</taxon>
        <taxon>Flavobacteriia</taxon>
        <taxon>Flavobacteriales</taxon>
        <taxon>Flavobacteriaceae</taxon>
        <taxon>Psychroserpens</taxon>
    </lineage>
</organism>
<evidence type="ECO:0000313" key="1">
    <source>
        <dbReference type="EMBL" id="MCK8481435.1"/>
    </source>
</evidence>
<name>A0ABT0HC15_9FLAO</name>
<proteinExistence type="predicted"/>
<dbReference type="EMBL" id="JALPQF010000012">
    <property type="protein sequence ID" value="MCK8481435.1"/>
    <property type="molecule type" value="Genomic_DNA"/>
</dbReference>
<keyword evidence="2" id="KW-1185">Reference proteome</keyword>
<protein>
    <recommendedName>
        <fullName evidence="3">Lipoprotein</fullName>
    </recommendedName>
</protein>
<evidence type="ECO:0008006" key="3">
    <source>
        <dbReference type="Google" id="ProtNLM"/>
    </source>
</evidence>